<evidence type="ECO:0000313" key="2">
    <source>
        <dbReference type="EMBL" id="OAE23746.1"/>
    </source>
</evidence>
<reference evidence="2" key="1">
    <citation type="submission" date="2016-03" db="EMBL/GenBank/DDBJ databases">
        <title>Mechanisms controlling the formation of the plant cell surface in tip-growing cells are functionally conserved among land plants.</title>
        <authorList>
            <person name="Honkanen S."/>
            <person name="Jones V.A."/>
            <person name="Morieri G."/>
            <person name="Champion C."/>
            <person name="Hetherington A.J."/>
            <person name="Kelly S."/>
            <person name="Saint-Marcoux D."/>
            <person name="Proust H."/>
            <person name="Prescott H."/>
            <person name="Dolan L."/>
        </authorList>
    </citation>
    <scope>NUCLEOTIDE SEQUENCE [LARGE SCALE GENOMIC DNA]</scope>
    <source>
        <tissue evidence="2">Whole gametophyte</tissue>
    </source>
</reference>
<feature type="region of interest" description="Disordered" evidence="1">
    <location>
        <begin position="1"/>
        <end position="30"/>
    </location>
</feature>
<evidence type="ECO:0000256" key="1">
    <source>
        <dbReference type="SAM" id="MobiDB-lite"/>
    </source>
</evidence>
<accession>A0A176VV46</accession>
<dbReference type="AlphaFoldDB" id="A0A176VV46"/>
<dbReference type="EMBL" id="LVLJ01002789">
    <property type="protein sequence ID" value="OAE23746.1"/>
    <property type="molecule type" value="Genomic_DNA"/>
</dbReference>
<keyword evidence="3" id="KW-1185">Reference proteome</keyword>
<evidence type="ECO:0000313" key="3">
    <source>
        <dbReference type="Proteomes" id="UP000077202"/>
    </source>
</evidence>
<comment type="caution">
    <text evidence="2">The sequence shown here is derived from an EMBL/GenBank/DDBJ whole genome shotgun (WGS) entry which is preliminary data.</text>
</comment>
<protein>
    <submittedName>
        <fullName evidence="2">Uncharacterized protein</fullName>
    </submittedName>
</protein>
<dbReference type="Proteomes" id="UP000077202">
    <property type="component" value="Unassembled WGS sequence"/>
</dbReference>
<organism evidence="2 3">
    <name type="scientific">Marchantia polymorpha subsp. ruderalis</name>
    <dbReference type="NCBI Taxonomy" id="1480154"/>
    <lineage>
        <taxon>Eukaryota</taxon>
        <taxon>Viridiplantae</taxon>
        <taxon>Streptophyta</taxon>
        <taxon>Embryophyta</taxon>
        <taxon>Marchantiophyta</taxon>
        <taxon>Marchantiopsida</taxon>
        <taxon>Marchantiidae</taxon>
        <taxon>Marchantiales</taxon>
        <taxon>Marchantiaceae</taxon>
        <taxon>Marchantia</taxon>
    </lineage>
</organism>
<proteinExistence type="predicted"/>
<sequence>MMESYKREAAKEDLRMPIEHTNDETAPAAFLASPPERLYQSFSGRRGKAHHTGVPTCLLRSTQTSCRSAMMTLDQNAAMPAGDSANFETENLHIQMCL</sequence>
<feature type="compositionally biased region" description="Basic and acidic residues" evidence="1">
    <location>
        <begin position="1"/>
        <end position="23"/>
    </location>
</feature>
<gene>
    <name evidence="2" type="ORF">AXG93_4776s1310</name>
</gene>
<name>A0A176VV46_MARPO</name>